<sequence length="548" mass="59434">MDVAVVCIVVVVIGLMLFALARQTTADELGAPASERRRSVERSASTRDGDDDLEEDTASVRSTPSEDEATTSDDGSDTEPSRDLEAPAVTSPLTTDGDDEDPEQDASRVRGRRRAIGRGDKKLQKIATTAATKSDAAHESAKAKLLRAVAAMKGHQAFLNVKSGQLSALPFSLERFGGNAHQAFQEFKRQGESRARAAVSMTELNATTRTPIRFGDQICLLSMVSHLPLALGADGHTLSVANSVVGPHTIFTLLDFRDPSRRDDVLIGEDVWLRVDDSVLLQKEPVDDVLALIVDVHYFLGCPGWLEDAVGPSSRARLPPVAASRAAAYSSSASHDDALALDTLKLAAMKAEIPAAALYGDDQATREVAVETNASVLRLAKWRFAPSRSRDASTSLVLNCATLCLLQSDFALEFDDARQRAVLRGASRRADTQAPLDVGRRPSAAWQLRLVTRPSQESKGAPPGPGAGATATATATSTDLEWLARHEEQVTRNARRIRDKAALASDARRAYDRVAQLQNAKLVDSERRKAQEPVAYFRQRFRDQRHKD</sequence>
<gene>
    <name evidence="3" type="ORF">P43SY_003802</name>
</gene>
<proteinExistence type="predicted"/>
<reference evidence="3" key="1">
    <citation type="submission" date="2021-12" db="EMBL/GenBank/DDBJ databases">
        <title>Prjna785345.</title>
        <authorList>
            <person name="Rujirawat T."/>
            <person name="Krajaejun T."/>
        </authorList>
    </citation>
    <scope>NUCLEOTIDE SEQUENCE</scope>
    <source>
        <strain evidence="3">Pi057C3</strain>
    </source>
</reference>
<comment type="caution">
    <text evidence="3">The sequence shown here is derived from an EMBL/GenBank/DDBJ whole genome shotgun (WGS) entry which is preliminary data.</text>
</comment>
<organism evidence="3 4">
    <name type="scientific">Pythium insidiosum</name>
    <name type="common">Pythiosis disease agent</name>
    <dbReference type="NCBI Taxonomy" id="114742"/>
    <lineage>
        <taxon>Eukaryota</taxon>
        <taxon>Sar</taxon>
        <taxon>Stramenopiles</taxon>
        <taxon>Oomycota</taxon>
        <taxon>Peronosporomycetes</taxon>
        <taxon>Pythiales</taxon>
        <taxon>Pythiaceae</taxon>
        <taxon>Pythium</taxon>
    </lineage>
</organism>
<protein>
    <submittedName>
        <fullName evidence="3">Uncharacterized protein</fullName>
    </submittedName>
</protein>
<feature type="compositionally biased region" description="Acidic residues" evidence="1">
    <location>
        <begin position="65"/>
        <end position="77"/>
    </location>
</feature>
<evidence type="ECO:0000256" key="1">
    <source>
        <dbReference type="SAM" id="MobiDB-lite"/>
    </source>
</evidence>
<feature type="chain" id="PRO_5042099975" evidence="2">
    <location>
        <begin position="27"/>
        <end position="548"/>
    </location>
</feature>
<accession>A0AAD5LMK8</accession>
<feature type="region of interest" description="Disordered" evidence="1">
    <location>
        <begin position="31"/>
        <end position="124"/>
    </location>
</feature>
<dbReference type="AlphaFoldDB" id="A0AAD5LMK8"/>
<keyword evidence="4" id="KW-1185">Reference proteome</keyword>
<name>A0AAD5LMK8_PYTIN</name>
<feature type="region of interest" description="Disordered" evidence="1">
    <location>
        <begin position="452"/>
        <end position="473"/>
    </location>
</feature>
<evidence type="ECO:0000313" key="3">
    <source>
        <dbReference type="EMBL" id="KAJ0403690.1"/>
    </source>
</evidence>
<keyword evidence="2" id="KW-0732">Signal</keyword>
<evidence type="ECO:0000256" key="2">
    <source>
        <dbReference type="SAM" id="SignalP"/>
    </source>
</evidence>
<feature type="signal peptide" evidence="2">
    <location>
        <begin position="1"/>
        <end position="26"/>
    </location>
</feature>
<dbReference type="EMBL" id="JAKCXM010000077">
    <property type="protein sequence ID" value="KAJ0403690.1"/>
    <property type="molecule type" value="Genomic_DNA"/>
</dbReference>
<dbReference type="Proteomes" id="UP001209570">
    <property type="component" value="Unassembled WGS sequence"/>
</dbReference>
<evidence type="ECO:0000313" key="4">
    <source>
        <dbReference type="Proteomes" id="UP001209570"/>
    </source>
</evidence>
<feature type="compositionally biased region" description="Basic and acidic residues" evidence="1">
    <location>
        <begin position="34"/>
        <end position="48"/>
    </location>
</feature>